<evidence type="ECO:0000313" key="4">
    <source>
        <dbReference type="Proteomes" id="UP000011724"/>
    </source>
</evidence>
<keyword evidence="4" id="KW-1185">Reference proteome</keyword>
<name>M1WJC5_PSEP2</name>
<gene>
    <name evidence="3" type="primary">birA</name>
    <name evidence="3" type="ordered locus">BN4_10418</name>
</gene>
<proteinExistence type="predicted"/>
<dbReference type="PANTHER" id="PTHR12835">
    <property type="entry name" value="BIOTIN PROTEIN LIGASE"/>
    <property type="match status" value="1"/>
</dbReference>
<dbReference type="OrthoDB" id="9807064at2"/>
<dbReference type="Gene3D" id="3.30.930.10">
    <property type="entry name" value="Bira Bifunctional Protein, Domain 2"/>
    <property type="match status" value="1"/>
</dbReference>
<reference evidence="3 4" key="1">
    <citation type="journal article" date="2013" name="PLoS ONE">
        <title>The first genomic and proteomic characterization of a deep-sea sulfate reducer: insights into the piezophilic lifestyle of Desulfovibrio piezophilus.</title>
        <authorList>
            <person name="Pradel N."/>
            <person name="Ji B."/>
            <person name="Gimenez G."/>
            <person name="Talla E."/>
            <person name="Lenoble P."/>
            <person name="Garel M."/>
            <person name="Tamburini C."/>
            <person name="Fourquet P."/>
            <person name="Lebrun R."/>
            <person name="Bertin P."/>
            <person name="Denis Y."/>
            <person name="Pophillat M."/>
            <person name="Barbe V."/>
            <person name="Ollivier B."/>
            <person name="Dolla A."/>
        </authorList>
    </citation>
    <scope>NUCLEOTIDE SEQUENCE [LARGE SCALE GENOMIC DNA]</scope>
    <source>
        <strain evidence="4">DSM 10523 / SB164P1</strain>
    </source>
</reference>
<dbReference type="KEGG" id="dpi:BN4_10418"/>
<dbReference type="PROSITE" id="PS51733">
    <property type="entry name" value="BPL_LPL_CATALYTIC"/>
    <property type="match status" value="1"/>
</dbReference>
<dbReference type="PATRIC" id="fig|879567.3.peg.434"/>
<organism evidence="3 4">
    <name type="scientific">Pseudodesulfovibrio piezophilus (strain DSM 21447 / JCM 15486 / C1TLV30)</name>
    <name type="common">Desulfovibrio piezophilus</name>
    <dbReference type="NCBI Taxonomy" id="1322246"/>
    <lineage>
        <taxon>Bacteria</taxon>
        <taxon>Pseudomonadati</taxon>
        <taxon>Thermodesulfobacteriota</taxon>
        <taxon>Desulfovibrionia</taxon>
        <taxon>Desulfovibrionales</taxon>
        <taxon>Desulfovibrionaceae</taxon>
    </lineage>
</organism>
<dbReference type="BioCyc" id="DPIE1322246:BN4_RS02180-MONOMER"/>
<dbReference type="SUPFAM" id="SSF55681">
    <property type="entry name" value="Class II aaRS and biotin synthetases"/>
    <property type="match status" value="1"/>
</dbReference>
<dbReference type="HOGENOM" id="CLU_051096_1_0_7"/>
<protein>
    <submittedName>
        <fullName evidence="3">Biotin/acetyl-CoA-carboxylase ligase</fullName>
        <ecNumber evidence="3">6.3.4.15</ecNumber>
    </submittedName>
</protein>
<dbReference type="InterPro" id="IPR004143">
    <property type="entry name" value="BPL_LPL_catalytic"/>
</dbReference>
<keyword evidence="1 3" id="KW-0436">Ligase</keyword>
<sequence length="306" mass="33180">MLPPGIYLWESGDQSLVSPSTTESISLTSPLWKREIERCGPWNDIVTVDGVGDFLQSSIVTDLTIVVCGKCSTTMEAIRALEKNNILGEWGTLIAVEQSHGRGQLRRHWISPPGNLHASALLPATPKEGIWRGAMNDLLPLVCGYLLSDGLALAGAQTQIKWPNDLLQNNRKIGGILIEEQGGVDILGFGLNFVQSPPDALMRENHSVSAAVLQTEFGSLGVLELWETLVNHSKRVYDFVLGELTPSQFRSALTNRLAWLGKQILVQEGDKEAYFAKVVGISSRGGLKVCHAEGEGVLFSGSIAPL</sequence>
<dbReference type="PANTHER" id="PTHR12835:SF5">
    <property type="entry name" value="BIOTIN--PROTEIN LIGASE"/>
    <property type="match status" value="1"/>
</dbReference>
<dbReference type="EC" id="6.3.4.15" evidence="3"/>
<dbReference type="GO" id="GO:0005737">
    <property type="term" value="C:cytoplasm"/>
    <property type="evidence" value="ECO:0007669"/>
    <property type="project" value="TreeGrafter"/>
</dbReference>
<evidence type="ECO:0000259" key="2">
    <source>
        <dbReference type="PROSITE" id="PS51733"/>
    </source>
</evidence>
<evidence type="ECO:0000256" key="1">
    <source>
        <dbReference type="ARBA" id="ARBA00022598"/>
    </source>
</evidence>
<dbReference type="Pfam" id="PF03099">
    <property type="entry name" value="BPL_LplA_LipB"/>
    <property type="match status" value="1"/>
</dbReference>
<dbReference type="EMBL" id="FO203427">
    <property type="protein sequence ID" value="CCH47656.1"/>
    <property type="molecule type" value="Genomic_DNA"/>
</dbReference>
<dbReference type="eggNOG" id="COG0340">
    <property type="taxonomic scope" value="Bacteria"/>
</dbReference>
<dbReference type="InterPro" id="IPR045864">
    <property type="entry name" value="aa-tRNA-synth_II/BPL/LPL"/>
</dbReference>
<dbReference type="AlphaFoldDB" id="M1WJC5"/>
<evidence type="ECO:0000313" key="3">
    <source>
        <dbReference type="EMBL" id="CCH47656.1"/>
    </source>
</evidence>
<dbReference type="InterPro" id="IPR004408">
    <property type="entry name" value="Biotin_CoA_COase_ligase"/>
</dbReference>
<dbReference type="NCBIfam" id="TIGR00121">
    <property type="entry name" value="birA_ligase"/>
    <property type="match status" value="1"/>
</dbReference>
<dbReference type="GO" id="GO:0004077">
    <property type="term" value="F:biotin--[biotin carboxyl-carrier protein] ligase activity"/>
    <property type="evidence" value="ECO:0007669"/>
    <property type="project" value="UniProtKB-EC"/>
</dbReference>
<dbReference type="STRING" id="1322246.BN4_10418"/>
<reference evidence="4" key="2">
    <citation type="journal article" date="2013" name="Stand. Genomic Sci.">
        <title>Complete genome sequence of Desulfocapsa sulfexigens, a marine deltaproteobacterium specialized in disproportionating inorganic sulfur compounds.</title>
        <authorList>
            <person name="Finster K.W."/>
            <person name="Kjeldsen K.U."/>
            <person name="Kube M."/>
            <person name="Reinhardt R."/>
            <person name="Mussmann M."/>
            <person name="Amann R."/>
            <person name="Schreiber L."/>
        </authorList>
    </citation>
    <scope>NUCLEOTIDE SEQUENCE [LARGE SCALE GENOMIC DNA]</scope>
    <source>
        <strain evidence="4">DSM 10523 / SB164P1</strain>
    </source>
</reference>
<feature type="domain" description="BPL/LPL catalytic" evidence="2">
    <location>
        <begin position="49"/>
        <end position="241"/>
    </location>
</feature>
<dbReference type="Proteomes" id="UP000011724">
    <property type="component" value="Chromosome"/>
</dbReference>
<accession>M1WJC5</accession>